<dbReference type="GO" id="GO:0043093">
    <property type="term" value="P:FtsZ-dependent cytokinesis"/>
    <property type="evidence" value="ECO:0007669"/>
    <property type="project" value="UniProtKB-UniRule"/>
</dbReference>
<keyword evidence="3 8" id="KW-0132">Cell division</keyword>
<keyword evidence="5 8" id="KW-0342">GTP-binding</keyword>
<evidence type="ECO:0000256" key="8">
    <source>
        <dbReference type="HAMAP-Rule" id="MF_00909"/>
    </source>
</evidence>
<feature type="binding site" evidence="8">
    <location>
        <begin position="21"/>
        <end position="25"/>
    </location>
    <ligand>
        <name>GTP</name>
        <dbReference type="ChEBI" id="CHEBI:37565"/>
    </ligand>
</feature>
<dbReference type="InterPro" id="IPR018316">
    <property type="entry name" value="Tubulin/FtsZ_2-layer-sand-dom"/>
</dbReference>
<dbReference type="GO" id="GO:0005525">
    <property type="term" value="F:GTP binding"/>
    <property type="evidence" value="ECO:0007669"/>
    <property type="project" value="UniProtKB-UniRule"/>
</dbReference>
<comment type="similarity">
    <text evidence="1 8 10">Belongs to the FtsZ family.</text>
</comment>
<keyword evidence="4 8" id="KW-0547">Nucleotide-binding</keyword>
<comment type="caution">
    <text evidence="14">The sequence shown here is derived from an EMBL/GenBank/DDBJ whole genome shotgun (WGS) entry which is preliminary data.</text>
</comment>
<comment type="subunit">
    <text evidence="8">Homodimer. Polymerizes to form a dynamic ring structure in a strictly GTP-dependent manner. Interacts directly with several other division proteins.</text>
</comment>
<dbReference type="GO" id="GO:0051258">
    <property type="term" value="P:protein polymerization"/>
    <property type="evidence" value="ECO:0007669"/>
    <property type="project" value="UniProtKB-UniRule"/>
</dbReference>
<dbReference type="InterPro" id="IPR000158">
    <property type="entry name" value="Cell_div_FtsZ"/>
</dbReference>
<dbReference type="Gene3D" id="3.40.50.1440">
    <property type="entry name" value="Tubulin/FtsZ, GTPase domain"/>
    <property type="match status" value="1"/>
</dbReference>
<keyword evidence="15" id="KW-1185">Reference proteome</keyword>
<accession>A0A545UKA0</accession>
<name>A0A545UKA0_9GAMM</name>
<evidence type="ECO:0000259" key="12">
    <source>
        <dbReference type="SMART" id="SM00864"/>
    </source>
</evidence>
<evidence type="ECO:0000256" key="11">
    <source>
        <dbReference type="SAM" id="MobiDB-lite"/>
    </source>
</evidence>
<evidence type="ECO:0000256" key="10">
    <source>
        <dbReference type="RuleBase" id="RU000631"/>
    </source>
</evidence>
<feature type="binding site" evidence="8">
    <location>
        <position position="186"/>
    </location>
    <ligand>
        <name>GTP</name>
        <dbReference type="ChEBI" id="CHEBI:37565"/>
    </ligand>
</feature>
<evidence type="ECO:0000256" key="1">
    <source>
        <dbReference type="ARBA" id="ARBA00009690"/>
    </source>
</evidence>
<protein>
    <recommendedName>
        <fullName evidence="8 9">Cell division protein FtsZ</fullName>
    </recommendedName>
</protein>
<evidence type="ECO:0000256" key="5">
    <source>
        <dbReference type="ARBA" id="ARBA00023134"/>
    </source>
</evidence>
<dbReference type="NCBIfam" id="TIGR00065">
    <property type="entry name" value="ftsZ"/>
    <property type="match status" value="1"/>
</dbReference>
<organism evidence="14 15">
    <name type="scientific">Aliikangiella coralliicola</name>
    <dbReference type="NCBI Taxonomy" id="2592383"/>
    <lineage>
        <taxon>Bacteria</taxon>
        <taxon>Pseudomonadati</taxon>
        <taxon>Pseudomonadota</taxon>
        <taxon>Gammaproteobacteria</taxon>
        <taxon>Oceanospirillales</taxon>
        <taxon>Pleioneaceae</taxon>
        <taxon>Aliikangiella</taxon>
    </lineage>
</organism>
<evidence type="ECO:0000256" key="3">
    <source>
        <dbReference type="ARBA" id="ARBA00022618"/>
    </source>
</evidence>
<dbReference type="InterPro" id="IPR020805">
    <property type="entry name" value="Cell_div_FtsZ_CS"/>
</dbReference>
<keyword evidence="2 8" id="KW-0963">Cytoplasm</keyword>
<dbReference type="InterPro" id="IPR008280">
    <property type="entry name" value="Tub_FtsZ_C"/>
</dbReference>
<dbReference type="PROSITE" id="PS01134">
    <property type="entry name" value="FTSZ_1"/>
    <property type="match status" value="1"/>
</dbReference>
<dbReference type="InterPro" id="IPR024757">
    <property type="entry name" value="FtsZ_C"/>
</dbReference>
<dbReference type="FunFam" id="3.40.50.1440:FF:000023">
    <property type="entry name" value="Cell division protein FtsZ"/>
    <property type="match status" value="1"/>
</dbReference>
<sequence>MFELVDNCRENAVIKVIGVGGGGGNAVEHMLKANVDGVDFVCANTDAQALNRSTARTTIQMGSQITKGLGAGANPEIGRQAAIEDRDRIVEILTDTDMVFITAGMGGGTGTGAAPVIAEVAKEMGVLTVAVVTKPFFFEMKKRMQVAESGIDDLRQHVDSLIIVPNDKVLNVMKGKKLTEAFRAANDVLHGAVQGIAELMTCPGLINVDFADVRTVMSEKGTSMMGNGVGSGEDRARRAAELAVSSPLLEDVDLAGAKGILVNITSGEDMSIDEFSEVGSVVQDFAADDATVVIGTAIDAELKDEIRVTVVATGIGQHTVKAPEVRVDNTKKSDGSNNYPELDRPTILRQQASQPKQAVGSDLDYLDIPAFLRKQAD</sequence>
<dbReference type="AlphaFoldDB" id="A0A545UKA0"/>
<feature type="binding site" evidence="8">
    <location>
        <position position="139"/>
    </location>
    <ligand>
        <name>GTP</name>
        <dbReference type="ChEBI" id="CHEBI:37565"/>
    </ligand>
</feature>
<comment type="function">
    <text evidence="8 10">Essential cell division protein that forms a contractile ring structure (Z ring) at the future cell division site. The regulation of the ring assembly controls the timing and the location of cell division. One of the functions of the FtsZ ring is to recruit other cell division proteins to the septum to produce a new cell wall between the dividing cells. Binds GTP and shows GTPase activity.</text>
</comment>
<dbReference type="PANTHER" id="PTHR30314">
    <property type="entry name" value="CELL DIVISION PROTEIN FTSZ-RELATED"/>
    <property type="match status" value="1"/>
</dbReference>
<dbReference type="Gene3D" id="3.30.1330.20">
    <property type="entry name" value="Tubulin/FtsZ, C-terminal domain"/>
    <property type="match status" value="1"/>
</dbReference>
<dbReference type="GO" id="GO:0032153">
    <property type="term" value="C:cell division site"/>
    <property type="evidence" value="ECO:0007669"/>
    <property type="project" value="UniProtKB-UniRule"/>
</dbReference>
<feature type="domain" description="Tubulin/FtsZ GTPase" evidence="12">
    <location>
        <begin position="13"/>
        <end position="204"/>
    </location>
</feature>
<dbReference type="InterPro" id="IPR037103">
    <property type="entry name" value="Tubulin/FtsZ-like_C"/>
</dbReference>
<dbReference type="CDD" id="cd02201">
    <property type="entry name" value="FtsZ_type1"/>
    <property type="match status" value="1"/>
</dbReference>
<dbReference type="InterPro" id="IPR045061">
    <property type="entry name" value="FtsZ/CetZ"/>
</dbReference>
<reference evidence="14 15" key="1">
    <citation type="submission" date="2019-07" db="EMBL/GenBank/DDBJ databases">
        <title>Draft genome for Aliikangiella sp. M105.</title>
        <authorList>
            <person name="Wang G."/>
        </authorList>
    </citation>
    <scope>NUCLEOTIDE SEQUENCE [LARGE SCALE GENOMIC DNA]</scope>
    <source>
        <strain evidence="14 15">M105</strain>
    </source>
</reference>
<evidence type="ECO:0000256" key="4">
    <source>
        <dbReference type="ARBA" id="ARBA00022741"/>
    </source>
</evidence>
<dbReference type="InterPro" id="IPR003008">
    <property type="entry name" value="Tubulin_FtsZ_GTPase"/>
</dbReference>
<dbReference type="HAMAP" id="MF_00909">
    <property type="entry name" value="FtsZ"/>
    <property type="match status" value="1"/>
</dbReference>
<dbReference type="InterPro" id="IPR036525">
    <property type="entry name" value="Tubulin/FtsZ_GTPase_sf"/>
</dbReference>
<keyword evidence="7 8" id="KW-0131">Cell cycle</keyword>
<feature type="region of interest" description="Disordered" evidence="11">
    <location>
        <begin position="327"/>
        <end position="346"/>
    </location>
</feature>
<evidence type="ECO:0000256" key="9">
    <source>
        <dbReference type="NCBIfam" id="TIGR00065"/>
    </source>
</evidence>
<evidence type="ECO:0000256" key="6">
    <source>
        <dbReference type="ARBA" id="ARBA00023210"/>
    </source>
</evidence>
<dbReference type="GO" id="GO:0000917">
    <property type="term" value="P:division septum assembly"/>
    <property type="evidence" value="ECO:0007669"/>
    <property type="project" value="UniProtKB-KW"/>
</dbReference>
<feature type="binding site" evidence="8">
    <location>
        <position position="143"/>
    </location>
    <ligand>
        <name>GTP</name>
        <dbReference type="ChEBI" id="CHEBI:37565"/>
    </ligand>
</feature>
<gene>
    <name evidence="8 14" type="primary">ftsZ</name>
    <name evidence="14" type="ORF">FLL46_02895</name>
</gene>
<dbReference type="RefSeq" id="WP_142891956.1">
    <property type="nucleotide sequence ID" value="NZ_ML660160.1"/>
</dbReference>
<evidence type="ECO:0000259" key="13">
    <source>
        <dbReference type="SMART" id="SM00865"/>
    </source>
</evidence>
<dbReference type="EMBL" id="VIKS01000001">
    <property type="protein sequence ID" value="TQV89892.1"/>
    <property type="molecule type" value="Genomic_DNA"/>
</dbReference>
<dbReference type="PANTHER" id="PTHR30314:SF3">
    <property type="entry name" value="MITOCHONDRIAL DIVISION PROTEIN FSZA"/>
    <property type="match status" value="1"/>
</dbReference>
<evidence type="ECO:0000256" key="7">
    <source>
        <dbReference type="ARBA" id="ARBA00023306"/>
    </source>
</evidence>
<dbReference type="PRINTS" id="PR00423">
    <property type="entry name" value="CELLDVISFTSZ"/>
</dbReference>
<dbReference type="SMART" id="SM00865">
    <property type="entry name" value="Tubulin_C"/>
    <property type="match status" value="1"/>
</dbReference>
<dbReference type="OrthoDB" id="9813375at2"/>
<dbReference type="GO" id="GO:0003924">
    <property type="term" value="F:GTPase activity"/>
    <property type="evidence" value="ECO:0007669"/>
    <property type="project" value="UniProtKB-UniRule"/>
</dbReference>
<dbReference type="SUPFAM" id="SSF55307">
    <property type="entry name" value="Tubulin C-terminal domain-like"/>
    <property type="match status" value="1"/>
</dbReference>
<dbReference type="PROSITE" id="PS01135">
    <property type="entry name" value="FTSZ_2"/>
    <property type="match status" value="1"/>
</dbReference>
<dbReference type="SMART" id="SM00864">
    <property type="entry name" value="Tubulin"/>
    <property type="match status" value="1"/>
</dbReference>
<dbReference type="Pfam" id="PF12327">
    <property type="entry name" value="FtsZ_C"/>
    <property type="match status" value="1"/>
</dbReference>
<proteinExistence type="inferred from homology"/>
<dbReference type="Proteomes" id="UP000315439">
    <property type="component" value="Unassembled WGS sequence"/>
</dbReference>
<evidence type="ECO:0000313" key="15">
    <source>
        <dbReference type="Proteomes" id="UP000315439"/>
    </source>
</evidence>
<dbReference type="Pfam" id="PF00091">
    <property type="entry name" value="Tubulin"/>
    <property type="match status" value="1"/>
</dbReference>
<keyword evidence="6 8" id="KW-0717">Septation</keyword>
<dbReference type="GO" id="GO:0005737">
    <property type="term" value="C:cytoplasm"/>
    <property type="evidence" value="ECO:0007669"/>
    <property type="project" value="UniProtKB-SubCell"/>
</dbReference>
<evidence type="ECO:0000256" key="2">
    <source>
        <dbReference type="ARBA" id="ARBA00022490"/>
    </source>
</evidence>
<feature type="binding site" evidence="8">
    <location>
        <begin position="108"/>
        <end position="110"/>
    </location>
    <ligand>
        <name>GTP</name>
        <dbReference type="ChEBI" id="CHEBI:37565"/>
    </ligand>
</feature>
<feature type="domain" description="Tubulin/FtsZ 2-layer sandwich" evidence="13">
    <location>
        <begin position="206"/>
        <end position="324"/>
    </location>
</feature>
<comment type="subcellular location">
    <subcellularLocation>
        <location evidence="8">Cytoplasm</location>
    </subcellularLocation>
    <text evidence="8">Assembles at midcell at the inner surface of the cytoplasmic membrane.</text>
</comment>
<dbReference type="SUPFAM" id="SSF52490">
    <property type="entry name" value="Tubulin nucleotide-binding domain-like"/>
    <property type="match status" value="1"/>
</dbReference>
<evidence type="ECO:0000313" key="14">
    <source>
        <dbReference type="EMBL" id="TQV89892.1"/>
    </source>
</evidence>